<keyword evidence="4" id="KW-1185">Reference proteome</keyword>
<evidence type="ECO:0000256" key="1">
    <source>
        <dbReference type="ARBA" id="ARBA00009884"/>
    </source>
</evidence>
<dbReference type="Proteomes" id="UP000835052">
    <property type="component" value="Unassembled WGS sequence"/>
</dbReference>
<proteinExistence type="inferred from homology"/>
<dbReference type="GO" id="GO:0016192">
    <property type="term" value="P:vesicle-mediated transport"/>
    <property type="evidence" value="ECO:0007669"/>
    <property type="project" value="InterPro"/>
</dbReference>
<dbReference type="InterPro" id="IPR036045">
    <property type="entry name" value="Sec1-like_sf"/>
</dbReference>
<dbReference type="InterPro" id="IPR043127">
    <property type="entry name" value="Sec-1-like_dom3a"/>
</dbReference>
<dbReference type="PANTHER" id="PTHR11679">
    <property type="entry name" value="VESICLE PROTEIN SORTING-ASSOCIATED"/>
    <property type="match status" value="1"/>
</dbReference>
<dbReference type="Gene3D" id="1.25.40.850">
    <property type="match status" value="1"/>
</dbReference>
<dbReference type="Gene3D" id="3.90.830.10">
    <property type="entry name" value="Syntaxin Binding Protein 1, Chain A, domain 2"/>
    <property type="match status" value="1"/>
</dbReference>
<comment type="caution">
    <text evidence="3">The sequence shown here is derived from an EMBL/GenBank/DDBJ whole genome shotgun (WGS) entry which is preliminary data.</text>
</comment>
<dbReference type="PIRSF" id="PIRSF005715">
    <property type="entry name" value="VPS45_Sec1"/>
    <property type="match status" value="1"/>
</dbReference>
<reference evidence="3" key="1">
    <citation type="submission" date="2020-10" db="EMBL/GenBank/DDBJ databases">
        <authorList>
            <person name="Kikuchi T."/>
        </authorList>
    </citation>
    <scope>NUCLEOTIDE SEQUENCE</scope>
    <source>
        <strain evidence="3">NKZ352</strain>
    </source>
</reference>
<dbReference type="InterPro" id="IPR043154">
    <property type="entry name" value="Sec-1-like_dom1"/>
</dbReference>
<dbReference type="InterPro" id="IPR001619">
    <property type="entry name" value="Sec1-like"/>
</dbReference>
<organism evidence="3 4">
    <name type="scientific">Caenorhabditis auriculariae</name>
    <dbReference type="NCBI Taxonomy" id="2777116"/>
    <lineage>
        <taxon>Eukaryota</taxon>
        <taxon>Metazoa</taxon>
        <taxon>Ecdysozoa</taxon>
        <taxon>Nematoda</taxon>
        <taxon>Chromadorea</taxon>
        <taxon>Rhabditida</taxon>
        <taxon>Rhabditina</taxon>
        <taxon>Rhabditomorpha</taxon>
        <taxon>Rhabditoidea</taxon>
        <taxon>Rhabditidae</taxon>
        <taxon>Peloderinae</taxon>
        <taxon>Caenorhabditis</taxon>
    </lineage>
</organism>
<evidence type="ECO:0000256" key="2">
    <source>
        <dbReference type="SAM" id="Phobius"/>
    </source>
</evidence>
<dbReference type="EMBL" id="CAJGYM010000004">
    <property type="protein sequence ID" value="CAD6186372.1"/>
    <property type="molecule type" value="Genomic_DNA"/>
</dbReference>
<name>A0A8S1GUB1_9PELO</name>
<gene>
    <name evidence="3" type="ORF">CAUJ_LOCUS2291</name>
</gene>
<dbReference type="InterPro" id="IPR043155">
    <property type="entry name" value="VPS33_dom3b"/>
</dbReference>
<feature type="transmembrane region" description="Helical" evidence="2">
    <location>
        <begin position="552"/>
        <end position="573"/>
    </location>
</feature>
<evidence type="ECO:0000313" key="3">
    <source>
        <dbReference type="EMBL" id="CAD6186372.1"/>
    </source>
</evidence>
<dbReference type="OrthoDB" id="10262528at2759"/>
<dbReference type="AlphaFoldDB" id="A0A8S1GUB1"/>
<dbReference type="InterPro" id="IPR027482">
    <property type="entry name" value="Sec1-like_dom2"/>
</dbReference>
<sequence>MEKEGCIAGEMTAASSEDQPLELLRMVTERELIHHLEELPGPKELVVDRSLLRPLDGFTSNTELKKHGVQRVFTLNPDASVPAWIDGVVHRVYLVRPSRQNARLICEHVRAIPGKSYAAIWCNAKLSHCDFEFESSGIYGKVQSFDLAMCLLPIETDLFSLEHPESPHGDIFSVANSFVALQGLYGVIPTVYGLGKATKKMWSIVHKLCENNEPRARPDQPISHLFVFDRSIDPVTTLLTAGTYEALVHNVFNIDCGKVDFAEVFREKQQPEEEAKPKAHVYKLNNNDGVYASIRNKFITGVSSFLSSKTKEMQSDVSKATATEQVSDMRVFVESQLRNLRAQHRQLELHISACEVILRKTKESGCPSRNLFEQQLSVGDVNLGDFVAFVNERMLQEDPPFTVLSLLCLATVLLNGIPDAQYESLLGHFYKVYGFEYIMAVYNLREQGLLYSKNVAKQRREIAKCSVLFRNISKRLRLFREPNDREVDLRNPSSMSYVFGGTYTPLFCQVVSNTMTHGWNTEQYERGCEHVLVEQNSYVPPCTKPDNRMKKAIMVFFLGGVTYAEVAALRLLAVQNNFRILIAATHIIRRDEYVRCRAETLVDRVE</sequence>
<dbReference type="Gene3D" id="3.40.50.1910">
    <property type="match status" value="1"/>
</dbReference>
<evidence type="ECO:0000313" key="4">
    <source>
        <dbReference type="Proteomes" id="UP000835052"/>
    </source>
</evidence>
<dbReference type="Pfam" id="PF00995">
    <property type="entry name" value="Sec1"/>
    <property type="match status" value="1"/>
</dbReference>
<dbReference type="Gene3D" id="3.40.50.2060">
    <property type="match status" value="1"/>
</dbReference>
<dbReference type="SUPFAM" id="SSF56815">
    <property type="entry name" value="Sec1/munc18-like (SM) proteins"/>
    <property type="match status" value="1"/>
</dbReference>
<protein>
    <submittedName>
        <fullName evidence="3">Uncharacterized protein</fullName>
    </submittedName>
</protein>
<keyword evidence="2" id="KW-1133">Transmembrane helix</keyword>
<keyword evidence="2" id="KW-0472">Membrane</keyword>
<keyword evidence="2" id="KW-0812">Transmembrane</keyword>
<comment type="similarity">
    <text evidence="1">Belongs to the STXBP/unc-18/SEC1 family.</text>
</comment>
<accession>A0A8S1GUB1</accession>